<organism evidence="2 3">
    <name type="scientific">Corynebacterium casei LMG S-19264</name>
    <dbReference type="NCBI Taxonomy" id="1285583"/>
    <lineage>
        <taxon>Bacteria</taxon>
        <taxon>Bacillati</taxon>
        <taxon>Actinomycetota</taxon>
        <taxon>Actinomycetes</taxon>
        <taxon>Mycobacteriales</taxon>
        <taxon>Corynebacteriaceae</taxon>
        <taxon>Corynebacterium</taxon>
    </lineage>
</organism>
<keyword evidence="1" id="KW-0472">Membrane</keyword>
<keyword evidence="1" id="KW-1133">Transmembrane helix</keyword>
<gene>
    <name evidence="2" type="ORF">CCASEI_06480</name>
</gene>
<keyword evidence="1" id="KW-0812">Transmembrane</keyword>
<feature type="transmembrane region" description="Helical" evidence="1">
    <location>
        <begin position="38"/>
        <end position="59"/>
    </location>
</feature>
<feature type="transmembrane region" description="Helical" evidence="1">
    <location>
        <begin position="12"/>
        <end position="32"/>
    </location>
</feature>
<dbReference type="RefSeq" id="WP_155894825.1">
    <property type="nucleotide sequence ID" value="NZ_CP004350.1"/>
</dbReference>
<accession>A0ABM5PPM2</accession>
<protein>
    <submittedName>
        <fullName evidence="2">Uncharacterized protein</fullName>
    </submittedName>
</protein>
<evidence type="ECO:0000256" key="1">
    <source>
        <dbReference type="SAM" id="Phobius"/>
    </source>
</evidence>
<proteinExistence type="predicted"/>
<dbReference type="Proteomes" id="UP000019226">
    <property type="component" value="Chromosome"/>
</dbReference>
<dbReference type="GeneID" id="82879031"/>
<keyword evidence="3" id="KW-1185">Reference proteome</keyword>
<reference evidence="3" key="1">
    <citation type="submission" date="2013-02" db="EMBL/GenBank/DDBJ databases">
        <title>The complete genome sequence of Corynebacterium casei LMG S-19264 (=DSM 44701).</title>
        <authorList>
            <person name="Ruckert C."/>
            <person name="Albersmeier A."/>
            <person name="Kalinowski J."/>
        </authorList>
    </citation>
    <scope>NUCLEOTIDE SEQUENCE [LARGE SCALE GENOMIC DNA]</scope>
    <source>
        <strain evidence="3">LMG S-19264</strain>
    </source>
</reference>
<name>A0ABM5PPM2_9CORY</name>
<dbReference type="EMBL" id="CP004350">
    <property type="protein sequence ID" value="AHI19872.1"/>
    <property type="molecule type" value="Genomic_DNA"/>
</dbReference>
<evidence type="ECO:0000313" key="2">
    <source>
        <dbReference type="EMBL" id="AHI19872.1"/>
    </source>
</evidence>
<evidence type="ECO:0000313" key="3">
    <source>
        <dbReference type="Proteomes" id="UP000019226"/>
    </source>
</evidence>
<sequence length="63" mass="6676">MNTSNKTMTGAVIVAVAVIWQGIGTAVVGMRVEPDLSTFTTFSAFLIAAVLSTIGYFAVNHRK</sequence>